<protein>
    <submittedName>
        <fullName evidence="2">Uncharacterized protein</fullName>
    </submittedName>
</protein>
<evidence type="ECO:0000256" key="1">
    <source>
        <dbReference type="SAM" id="Phobius"/>
    </source>
</evidence>
<dbReference type="AlphaFoldDB" id="A0AA90YI39"/>
<sequence>MDDNTFTIFNTDSVSTKTFAFIPIDSVFTEVKKDSFIDICDRYIGKDSYANFIATITLIITLIIFIIQTCKSNKDKKENIKKNWYLTVIVQPNLNDINKFYEETSQELEHEIKRLKRNNYRNIILEKAKSIRKLQNIKTRFFNSFVTVVQSYNSSLANEVDGVLNELQDKNAIWIDHYRENNLDSCKRIVYDNKAELIGILYQGISQNKKPS</sequence>
<reference evidence="2" key="1">
    <citation type="submission" date="2023-10" db="EMBL/GenBank/DDBJ databases">
        <title>Genome of potential pathogenic bacteria in Crohn's disease.</title>
        <authorList>
            <person name="Rodriguez-Palacios A."/>
        </authorList>
    </citation>
    <scope>NUCLEOTIDE SEQUENCE</scope>
    <source>
        <strain evidence="2">CavFT-hAR107</strain>
    </source>
</reference>
<keyword evidence="1" id="KW-1133">Transmembrane helix</keyword>
<name>A0AA90YI39_PHOVU</name>
<comment type="caution">
    <text evidence="2">The sequence shown here is derived from an EMBL/GenBank/DDBJ whole genome shotgun (WGS) entry which is preliminary data.</text>
</comment>
<gene>
    <name evidence="2" type="ORF">RVY68_06640</name>
</gene>
<keyword evidence="1" id="KW-0812">Transmembrane</keyword>
<dbReference type="RefSeq" id="WP_117875781.1">
    <property type="nucleotide sequence ID" value="NZ_CAXKYE010000059.1"/>
</dbReference>
<dbReference type="EMBL" id="JAWDHD010000008">
    <property type="protein sequence ID" value="MDU0248371.1"/>
    <property type="molecule type" value="Genomic_DNA"/>
</dbReference>
<accession>A0AA90YI39</accession>
<dbReference type="Proteomes" id="UP001181258">
    <property type="component" value="Unassembled WGS sequence"/>
</dbReference>
<evidence type="ECO:0000313" key="2">
    <source>
        <dbReference type="EMBL" id="MDU0248371.1"/>
    </source>
</evidence>
<organism evidence="2 3">
    <name type="scientific">Phocaeicola vulgatus</name>
    <name type="common">Bacteroides vulgatus</name>
    <dbReference type="NCBI Taxonomy" id="821"/>
    <lineage>
        <taxon>Bacteria</taxon>
        <taxon>Pseudomonadati</taxon>
        <taxon>Bacteroidota</taxon>
        <taxon>Bacteroidia</taxon>
        <taxon>Bacteroidales</taxon>
        <taxon>Bacteroidaceae</taxon>
        <taxon>Phocaeicola</taxon>
    </lineage>
</organism>
<keyword evidence="1" id="KW-0472">Membrane</keyword>
<feature type="transmembrane region" description="Helical" evidence="1">
    <location>
        <begin position="49"/>
        <end position="67"/>
    </location>
</feature>
<evidence type="ECO:0000313" key="3">
    <source>
        <dbReference type="Proteomes" id="UP001181258"/>
    </source>
</evidence>
<proteinExistence type="predicted"/>